<reference evidence="3 4" key="1">
    <citation type="submission" date="2019-10" db="EMBL/GenBank/DDBJ databases">
        <authorList>
            <person name="Palmer J.M."/>
        </authorList>
    </citation>
    <scope>NUCLEOTIDE SEQUENCE [LARGE SCALE GENOMIC DNA]</scope>
    <source>
        <strain evidence="3 4">TWF694</strain>
    </source>
</reference>
<keyword evidence="2" id="KW-1133">Transmembrane helix</keyword>
<evidence type="ECO:0000313" key="3">
    <source>
        <dbReference type="EMBL" id="KAK6525465.1"/>
    </source>
</evidence>
<dbReference type="Proteomes" id="UP001365542">
    <property type="component" value="Unassembled WGS sequence"/>
</dbReference>
<sequence length="139" mass="14921">MTSPANLPASEPEDSETSSEESSGSTIHGSVNLDDDDESAVDEYEEFMAENREDITQLVDAYETNKMTVYFVGFVILGVFVLMATVGIFINRKFNWSQTEGLAGEKVGLGLVKAGKVSLDYSPSWSRSAAGVSASAAYS</sequence>
<keyword evidence="2" id="KW-0472">Membrane</keyword>
<feature type="region of interest" description="Disordered" evidence="1">
    <location>
        <begin position="1"/>
        <end position="39"/>
    </location>
</feature>
<comment type="caution">
    <text evidence="3">The sequence shown here is derived from an EMBL/GenBank/DDBJ whole genome shotgun (WGS) entry which is preliminary data.</text>
</comment>
<dbReference type="AlphaFoldDB" id="A0AAV9WTL8"/>
<organism evidence="3 4">
    <name type="scientific">Orbilia ellipsospora</name>
    <dbReference type="NCBI Taxonomy" id="2528407"/>
    <lineage>
        <taxon>Eukaryota</taxon>
        <taxon>Fungi</taxon>
        <taxon>Dikarya</taxon>
        <taxon>Ascomycota</taxon>
        <taxon>Pezizomycotina</taxon>
        <taxon>Orbiliomycetes</taxon>
        <taxon>Orbiliales</taxon>
        <taxon>Orbiliaceae</taxon>
        <taxon>Orbilia</taxon>
    </lineage>
</organism>
<evidence type="ECO:0000313" key="4">
    <source>
        <dbReference type="Proteomes" id="UP001365542"/>
    </source>
</evidence>
<name>A0AAV9WTL8_9PEZI</name>
<keyword evidence="4" id="KW-1185">Reference proteome</keyword>
<keyword evidence="2" id="KW-0812">Transmembrane</keyword>
<proteinExistence type="predicted"/>
<dbReference type="EMBL" id="JAVHJO010000017">
    <property type="protein sequence ID" value="KAK6525465.1"/>
    <property type="molecule type" value="Genomic_DNA"/>
</dbReference>
<accession>A0AAV9WTL8</accession>
<gene>
    <name evidence="3" type="ORF">TWF694_005601</name>
</gene>
<evidence type="ECO:0000256" key="2">
    <source>
        <dbReference type="SAM" id="Phobius"/>
    </source>
</evidence>
<feature type="transmembrane region" description="Helical" evidence="2">
    <location>
        <begin position="69"/>
        <end position="90"/>
    </location>
</feature>
<evidence type="ECO:0000256" key="1">
    <source>
        <dbReference type="SAM" id="MobiDB-lite"/>
    </source>
</evidence>
<protein>
    <submittedName>
        <fullName evidence="3">Uncharacterized protein</fullName>
    </submittedName>
</protein>